<organism evidence="2 3">
    <name type="scientific">Xenopus laevis</name>
    <name type="common">African clawed frog</name>
    <dbReference type="NCBI Taxonomy" id="8355"/>
    <lineage>
        <taxon>Eukaryota</taxon>
        <taxon>Metazoa</taxon>
        <taxon>Chordata</taxon>
        <taxon>Craniata</taxon>
        <taxon>Vertebrata</taxon>
        <taxon>Euteleostomi</taxon>
        <taxon>Amphibia</taxon>
        <taxon>Batrachia</taxon>
        <taxon>Anura</taxon>
        <taxon>Pipoidea</taxon>
        <taxon>Pipidae</taxon>
        <taxon>Xenopodinae</taxon>
        <taxon>Xenopus</taxon>
        <taxon>Xenopus</taxon>
    </lineage>
</organism>
<gene>
    <name evidence="3" type="primary">LOC121394311</name>
</gene>
<name>A0A8J1KU92_XENLA</name>
<keyword evidence="1" id="KW-0175">Coiled coil</keyword>
<accession>A0A8J1KU92</accession>
<dbReference type="AlphaFoldDB" id="A0A8J1KU92"/>
<sequence length="206" mass="23006">MEGGTHLMRVIQEMHSEIKQLERENKALRGEINQLGSRMDTEIENGNNFSQARKEEGAPKGVLRRNASVPLAQKLQEQTGTTMTVRRYSMSTSLISTPGYSKSRVNMKRNASTGTLDVNGTVQNAGSDNGQLLATKKDNRINIPVKDLIPKSSSFQGHMRKCRGKVKAVTFLLPTDMKKYQESQKTLKGSENQCKNHLSPIMEKDL</sequence>
<evidence type="ECO:0000256" key="1">
    <source>
        <dbReference type="SAM" id="Coils"/>
    </source>
</evidence>
<keyword evidence="2" id="KW-1185">Reference proteome</keyword>
<dbReference type="Proteomes" id="UP000186698">
    <property type="component" value="Chromosome 5S"/>
</dbReference>
<feature type="coiled-coil region" evidence="1">
    <location>
        <begin position="11"/>
        <end position="38"/>
    </location>
</feature>
<evidence type="ECO:0000313" key="3">
    <source>
        <dbReference type="RefSeq" id="XP_041420885.1"/>
    </source>
</evidence>
<reference evidence="3" key="1">
    <citation type="submission" date="2025-08" db="UniProtKB">
        <authorList>
            <consortium name="RefSeq"/>
        </authorList>
    </citation>
    <scope>IDENTIFICATION</scope>
    <source>
        <strain evidence="3">J_2021</strain>
        <tissue evidence="3">Erythrocytes</tissue>
    </source>
</reference>
<dbReference type="GeneID" id="121394311"/>
<dbReference type="OrthoDB" id="8851930at2759"/>
<evidence type="ECO:0000313" key="2">
    <source>
        <dbReference type="Proteomes" id="UP000186698"/>
    </source>
</evidence>
<dbReference type="RefSeq" id="XP_041420885.1">
    <property type="nucleotide sequence ID" value="XM_041564951.1"/>
</dbReference>
<dbReference type="KEGG" id="xla:121394311"/>
<protein>
    <submittedName>
        <fullName evidence="3">Coiled-coil domain-containing protein 195</fullName>
    </submittedName>
</protein>
<proteinExistence type="predicted"/>